<sequence length="248" mass="26899">MTGRRASRLRLKASRAGDAVLLRPVGRLDLSTYAHLRDGLLKHAADQPTALLVVLDEDFEIGSDTLAALFVTVWMRVARWPDVPFALVAREPVHRAVLTRTGVTRFMPCYEEVGQALAAVEELPLRRRDEIQLPAAPLAAVLARSFVRERCGTWHLPRLVLPAVALADELVANALLHTDSAPVLRIDLFPHRFTVAVHDTSPVLPGSPGSGAGARGLAMVETLSSAWGSNHTLDGGKVVWASLEIAPR</sequence>
<dbReference type="PANTHER" id="PTHR35526">
    <property type="entry name" value="ANTI-SIGMA-F FACTOR RSBW-RELATED"/>
    <property type="match status" value="1"/>
</dbReference>
<dbReference type="RefSeq" id="WP_310307263.1">
    <property type="nucleotide sequence ID" value="NZ_BAAAXB010000001.1"/>
</dbReference>
<dbReference type="Gene3D" id="3.30.565.10">
    <property type="entry name" value="Histidine kinase-like ATPase, C-terminal domain"/>
    <property type="match status" value="1"/>
</dbReference>
<protein>
    <submittedName>
        <fullName evidence="2">Anti-anti-sigma regulatory factor</fullName>
    </submittedName>
</protein>
<dbReference type="InterPro" id="IPR050267">
    <property type="entry name" value="Anti-sigma-factor_SerPK"/>
</dbReference>
<dbReference type="SUPFAM" id="SSF52091">
    <property type="entry name" value="SpoIIaa-like"/>
    <property type="match status" value="1"/>
</dbReference>
<proteinExistence type="predicted"/>
<accession>A0ABU1PUF9</accession>
<dbReference type="CDD" id="cd07043">
    <property type="entry name" value="STAS_anti-anti-sigma_factors"/>
    <property type="match status" value="1"/>
</dbReference>
<dbReference type="PROSITE" id="PS50801">
    <property type="entry name" value="STAS"/>
    <property type="match status" value="1"/>
</dbReference>
<dbReference type="InterPro" id="IPR036890">
    <property type="entry name" value="HATPase_C_sf"/>
</dbReference>
<dbReference type="CDD" id="cd16936">
    <property type="entry name" value="HATPase_RsbW-like"/>
    <property type="match status" value="1"/>
</dbReference>
<dbReference type="InterPro" id="IPR036513">
    <property type="entry name" value="STAS_dom_sf"/>
</dbReference>
<reference evidence="2 3" key="1">
    <citation type="submission" date="2023-07" db="EMBL/GenBank/DDBJ databases">
        <title>Sequencing the genomes of 1000 actinobacteria strains.</title>
        <authorList>
            <person name="Klenk H.-P."/>
        </authorList>
    </citation>
    <scope>NUCLEOTIDE SEQUENCE [LARGE SCALE GENOMIC DNA]</scope>
    <source>
        <strain evidence="2 3">DSM 43749</strain>
    </source>
</reference>
<dbReference type="InterPro" id="IPR002645">
    <property type="entry name" value="STAS_dom"/>
</dbReference>
<evidence type="ECO:0000313" key="2">
    <source>
        <dbReference type="EMBL" id="MDR6594259.1"/>
    </source>
</evidence>
<dbReference type="EMBL" id="JAVDSG010000001">
    <property type="protein sequence ID" value="MDR6594259.1"/>
    <property type="molecule type" value="Genomic_DNA"/>
</dbReference>
<evidence type="ECO:0000259" key="1">
    <source>
        <dbReference type="PROSITE" id="PS50801"/>
    </source>
</evidence>
<feature type="domain" description="STAS" evidence="1">
    <location>
        <begin position="9"/>
        <end position="120"/>
    </location>
</feature>
<organism evidence="2 3">
    <name type="scientific">Saccharothrix longispora</name>
    <dbReference type="NCBI Taxonomy" id="33920"/>
    <lineage>
        <taxon>Bacteria</taxon>
        <taxon>Bacillati</taxon>
        <taxon>Actinomycetota</taxon>
        <taxon>Actinomycetes</taxon>
        <taxon>Pseudonocardiales</taxon>
        <taxon>Pseudonocardiaceae</taxon>
        <taxon>Saccharothrix</taxon>
    </lineage>
</organism>
<gene>
    <name evidence="2" type="ORF">J2S66_002643</name>
</gene>
<name>A0ABU1PUF9_9PSEU</name>
<dbReference type="Proteomes" id="UP001268819">
    <property type="component" value="Unassembled WGS sequence"/>
</dbReference>
<comment type="caution">
    <text evidence="2">The sequence shown here is derived from an EMBL/GenBank/DDBJ whole genome shotgun (WGS) entry which is preliminary data.</text>
</comment>
<dbReference type="PANTHER" id="PTHR35526:SF3">
    <property type="entry name" value="ANTI-SIGMA-F FACTOR RSBW"/>
    <property type="match status" value="1"/>
</dbReference>
<keyword evidence="3" id="KW-1185">Reference proteome</keyword>
<dbReference type="Gene3D" id="3.30.750.24">
    <property type="entry name" value="STAS domain"/>
    <property type="match status" value="1"/>
</dbReference>
<evidence type="ECO:0000313" key="3">
    <source>
        <dbReference type="Proteomes" id="UP001268819"/>
    </source>
</evidence>